<evidence type="ECO:0000313" key="3">
    <source>
        <dbReference type="EMBL" id="BAL59426.1"/>
    </source>
</evidence>
<dbReference type="EMBL" id="AP011803">
    <property type="protein sequence ID" value="BAL59426.1"/>
    <property type="molecule type" value="Genomic_DNA"/>
</dbReference>
<feature type="transmembrane region" description="Helical" evidence="2">
    <location>
        <begin position="14"/>
        <end position="31"/>
    </location>
</feature>
<proteinExistence type="predicted"/>
<gene>
    <name evidence="3" type="ORF">HGMM_OP4C062</name>
</gene>
<name>H5SUZ7_ACEAU</name>
<keyword evidence="2" id="KW-0812">Transmembrane</keyword>
<evidence type="ECO:0000256" key="2">
    <source>
        <dbReference type="SAM" id="Phobius"/>
    </source>
</evidence>
<evidence type="ECO:0000256" key="1">
    <source>
        <dbReference type="SAM" id="Coils"/>
    </source>
</evidence>
<reference evidence="3" key="2">
    <citation type="journal article" date="2012" name="PLoS ONE">
        <title>A Deeply Branching Thermophilic Bacterium with an Ancient Acetyl-CoA Pathway Dominates a Subsurface Ecosystem.</title>
        <authorList>
            <person name="Takami H."/>
            <person name="Noguchi H."/>
            <person name="Takaki Y."/>
            <person name="Uchiyama I."/>
            <person name="Toyoda A."/>
            <person name="Nishi S."/>
            <person name="Chee G.-J."/>
            <person name="Arai W."/>
            <person name="Nunoura T."/>
            <person name="Itoh T."/>
            <person name="Hattori M."/>
            <person name="Takai K."/>
        </authorList>
    </citation>
    <scope>NUCLEOTIDE SEQUENCE</scope>
</reference>
<organism evidence="3">
    <name type="scientific">Acetithermum autotrophicum</name>
    <dbReference type="NCBI Taxonomy" id="1446466"/>
    <lineage>
        <taxon>Bacteria</taxon>
        <taxon>Candidatus Bipolaricaulota</taxon>
        <taxon>Candidatus Acetithermum</taxon>
    </lineage>
</organism>
<protein>
    <submittedName>
        <fullName evidence="3">Uncharacterized protein</fullName>
    </submittedName>
</protein>
<dbReference type="AlphaFoldDB" id="H5SUZ7"/>
<sequence>MKYRGYIELRTEPWTVILAVAVAALIGLMLLRMGDMMRPTNPQAMMTQMMAGIDKTLEHLNTAMAHTTEALQATDLAALRKHVGLAQGALAGRGGAITQMQMMGQMMQGPMMTMAGQGMMGMSMEHHADMMAALEAARSSIKSALEHLREAAKADKLETAHEHVRLAAERLQAAKGMSSSSDPKAGALMYLKEQMAQMMGQGMMPSALQSKIDCAVPWLEKAITLHELHMKDPTTTTEQSQMELMDQIKKAYECLTGKSMPGMSP</sequence>
<feature type="coiled-coil region" evidence="1">
    <location>
        <begin position="131"/>
        <end position="174"/>
    </location>
</feature>
<keyword evidence="2" id="KW-1133">Transmembrane helix</keyword>
<reference evidence="3" key="1">
    <citation type="journal article" date="2005" name="Environ. Microbiol.">
        <title>Genetic and functional properties of uncultivated thermophilic crenarchaeotes from a subsurface gold mine as revealed by analysis of genome fragments.</title>
        <authorList>
            <person name="Nunoura T."/>
            <person name="Hirayama H."/>
            <person name="Takami H."/>
            <person name="Oida H."/>
            <person name="Nishi S."/>
            <person name="Shimamura S."/>
            <person name="Suzuki Y."/>
            <person name="Inagaki F."/>
            <person name="Takai K."/>
            <person name="Nealson K.H."/>
            <person name="Horikoshi K."/>
        </authorList>
    </citation>
    <scope>NUCLEOTIDE SEQUENCE</scope>
</reference>
<keyword evidence="2" id="KW-0472">Membrane</keyword>
<accession>H5SUZ7</accession>
<keyword evidence="1" id="KW-0175">Coiled coil</keyword>